<evidence type="ECO:0000313" key="2">
    <source>
        <dbReference type="EMBL" id="GHO53642.1"/>
    </source>
</evidence>
<dbReference type="Proteomes" id="UP000654345">
    <property type="component" value="Unassembled WGS sequence"/>
</dbReference>
<keyword evidence="1" id="KW-0472">Membrane</keyword>
<feature type="transmembrane region" description="Helical" evidence="1">
    <location>
        <begin position="126"/>
        <end position="146"/>
    </location>
</feature>
<evidence type="ECO:0000313" key="3">
    <source>
        <dbReference type="Proteomes" id="UP000654345"/>
    </source>
</evidence>
<keyword evidence="1" id="KW-0812">Transmembrane</keyword>
<reference evidence="2 3" key="1">
    <citation type="journal article" date="2021" name="Int. J. Syst. Evol. Microbiol.">
        <title>Reticulibacter mediterranei gen. nov., sp. nov., within the new family Reticulibacteraceae fam. nov., and Ktedonospora formicarum gen. nov., sp. nov., Ktedonobacter robiniae sp. nov., Dictyobacter formicarum sp. nov. and Dictyobacter arantiisoli sp. nov., belonging to the class Ktedonobacteria.</title>
        <authorList>
            <person name="Yabe S."/>
            <person name="Zheng Y."/>
            <person name="Wang C.M."/>
            <person name="Sakai Y."/>
            <person name="Abe K."/>
            <person name="Yokota A."/>
            <person name="Donadio S."/>
            <person name="Cavaletti L."/>
            <person name="Monciardini P."/>
        </authorList>
    </citation>
    <scope>NUCLEOTIDE SEQUENCE [LARGE SCALE GENOMIC DNA]</scope>
    <source>
        <strain evidence="2 3">SOSP1-30</strain>
    </source>
</reference>
<feature type="transmembrane region" description="Helical" evidence="1">
    <location>
        <begin position="152"/>
        <end position="181"/>
    </location>
</feature>
<evidence type="ECO:0000256" key="1">
    <source>
        <dbReference type="SAM" id="Phobius"/>
    </source>
</evidence>
<keyword evidence="3" id="KW-1185">Reference proteome</keyword>
<feature type="transmembrane region" description="Helical" evidence="1">
    <location>
        <begin position="23"/>
        <end position="47"/>
    </location>
</feature>
<name>A0ABQ3ULV3_9CHLR</name>
<proteinExistence type="predicted"/>
<keyword evidence="1" id="KW-1133">Transmembrane helix</keyword>
<dbReference type="RefSeq" id="WP_201370451.1">
    <property type="nucleotide sequence ID" value="NZ_BNJG01000001.1"/>
</dbReference>
<organism evidence="2 3">
    <name type="scientific">Ktedonobacter robiniae</name>
    <dbReference type="NCBI Taxonomy" id="2778365"/>
    <lineage>
        <taxon>Bacteria</taxon>
        <taxon>Bacillati</taxon>
        <taxon>Chloroflexota</taxon>
        <taxon>Ktedonobacteria</taxon>
        <taxon>Ktedonobacterales</taxon>
        <taxon>Ktedonobacteraceae</taxon>
        <taxon>Ktedonobacter</taxon>
    </lineage>
</organism>
<accession>A0ABQ3ULV3</accession>
<feature type="transmembrane region" description="Helical" evidence="1">
    <location>
        <begin position="67"/>
        <end position="87"/>
    </location>
</feature>
<gene>
    <name evidence="2" type="ORF">KSB_21170</name>
</gene>
<dbReference type="EMBL" id="BNJG01000001">
    <property type="protein sequence ID" value="GHO53642.1"/>
    <property type="molecule type" value="Genomic_DNA"/>
</dbReference>
<protein>
    <submittedName>
        <fullName evidence="2">Uncharacterized protein</fullName>
    </submittedName>
</protein>
<sequence length="277" mass="31163">MKQPASDTYIFHLGRTAYQRTRLLGVLMAVALFLGALGSAWACGWMWGTYRHDFTFYLKWQDALVGLLGFLTFAMLKGDILIARFLFALHQGYRKGTFLVSEHSLEARDLSPLNLSSIFWMMNSEFWCFVAVLVGLVPAILVGWTLHITQPLLLVLATGSALLLSLAGLVVSIVAFSFILIGCVGAISFTKSLGAPQTYELSNRTMVRIDDCQLTIIYPGAQESLVDLRLLDKEDRCFLLDLLRERWNNAQHVWNPTLGEEIEQALRESEERRAVLV</sequence>
<comment type="caution">
    <text evidence="2">The sequence shown here is derived from an EMBL/GenBank/DDBJ whole genome shotgun (WGS) entry which is preliminary data.</text>
</comment>